<dbReference type="CDD" id="cd00397">
    <property type="entry name" value="DNA_BRE_C"/>
    <property type="match status" value="1"/>
</dbReference>
<reference evidence="4" key="2">
    <citation type="submission" date="2020-09" db="EMBL/GenBank/DDBJ databases">
        <authorList>
            <person name="Sun Q."/>
            <person name="Zhou Y."/>
        </authorList>
    </citation>
    <scope>NUCLEOTIDE SEQUENCE</scope>
    <source>
        <strain evidence="4">CGMCC 1.15254</strain>
    </source>
</reference>
<dbReference type="PROSITE" id="PS51898">
    <property type="entry name" value="TYR_RECOMBINASE"/>
    <property type="match status" value="1"/>
</dbReference>
<organism evidence="4 5">
    <name type="scientific">Terasakiella brassicae</name>
    <dbReference type="NCBI Taxonomy" id="1634917"/>
    <lineage>
        <taxon>Bacteria</taxon>
        <taxon>Pseudomonadati</taxon>
        <taxon>Pseudomonadota</taxon>
        <taxon>Alphaproteobacteria</taxon>
        <taxon>Rhodospirillales</taxon>
        <taxon>Terasakiellaceae</taxon>
        <taxon>Terasakiella</taxon>
    </lineage>
</organism>
<evidence type="ECO:0000259" key="3">
    <source>
        <dbReference type="PROSITE" id="PS51898"/>
    </source>
</evidence>
<dbReference type="RefSeq" id="WP_188666951.1">
    <property type="nucleotide sequence ID" value="NZ_BMHV01000035.1"/>
</dbReference>
<evidence type="ECO:0000313" key="4">
    <source>
        <dbReference type="EMBL" id="GGF75035.1"/>
    </source>
</evidence>
<dbReference type="InterPro" id="IPR011010">
    <property type="entry name" value="DNA_brk_join_enz"/>
</dbReference>
<gene>
    <name evidence="4" type="ORF">GCM10011332_31350</name>
</gene>
<name>A0A917C6U4_9PROT</name>
<evidence type="ECO:0000313" key="5">
    <source>
        <dbReference type="Proteomes" id="UP000632498"/>
    </source>
</evidence>
<dbReference type="AlphaFoldDB" id="A0A917C6U4"/>
<evidence type="ECO:0000256" key="1">
    <source>
        <dbReference type="ARBA" id="ARBA00022908"/>
    </source>
</evidence>
<reference evidence="4" key="1">
    <citation type="journal article" date="2014" name="Int. J. Syst. Evol. Microbiol.">
        <title>Complete genome sequence of Corynebacterium casei LMG S-19264T (=DSM 44701T), isolated from a smear-ripened cheese.</title>
        <authorList>
            <consortium name="US DOE Joint Genome Institute (JGI-PGF)"/>
            <person name="Walter F."/>
            <person name="Albersmeier A."/>
            <person name="Kalinowski J."/>
            <person name="Ruckert C."/>
        </authorList>
    </citation>
    <scope>NUCLEOTIDE SEQUENCE</scope>
    <source>
        <strain evidence="4">CGMCC 1.15254</strain>
    </source>
</reference>
<dbReference type="InterPro" id="IPR050090">
    <property type="entry name" value="Tyrosine_recombinase_XerCD"/>
</dbReference>
<dbReference type="GO" id="GO:0003677">
    <property type="term" value="F:DNA binding"/>
    <property type="evidence" value="ECO:0007669"/>
    <property type="project" value="InterPro"/>
</dbReference>
<dbReference type="EMBL" id="BMHV01000035">
    <property type="protein sequence ID" value="GGF75035.1"/>
    <property type="molecule type" value="Genomic_DNA"/>
</dbReference>
<evidence type="ECO:0000256" key="2">
    <source>
        <dbReference type="ARBA" id="ARBA00023172"/>
    </source>
</evidence>
<dbReference type="Pfam" id="PF00589">
    <property type="entry name" value="Phage_integrase"/>
    <property type="match status" value="1"/>
</dbReference>
<dbReference type="PANTHER" id="PTHR30349">
    <property type="entry name" value="PHAGE INTEGRASE-RELATED"/>
    <property type="match status" value="1"/>
</dbReference>
<dbReference type="Proteomes" id="UP000632498">
    <property type="component" value="Unassembled WGS sequence"/>
</dbReference>
<feature type="domain" description="Tyr recombinase" evidence="3">
    <location>
        <begin position="5"/>
        <end position="196"/>
    </location>
</feature>
<keyword evidence="1" id="KW-0229">DNA integration</keyword>
<dbReference type="GO" id="GO:0006310">
    <property type="term" value="P:DNA recombination"/>
    <property type="evidence" value="ECO:0007669"/>
    <property type="project" value="UniProtKB-KW"/>
</dbReference>
<dbReference type="InterPro" id="IPR002104">
    <property type="entry name" value="Integrase_catalytic"/>
</dbReference>
<dbReference type="Gene3D" id="1.10.443.10">
    <property type="entry name" value="Intergrase catalytic core"/>
    <property type="match status" value="1"/>
</dbReference>
<keyword evidence="2" id="KW-0233">DNA recombination</keyword>
<sequence length="199" mass="22169">MSREGKAKVLTDAEFERLMKVTAAEAHAARNTAILMCLFGLGLRVNEVSSLRICDVMDADGEIRQQFQIKIANSKTKRNREVFLSNLRVRRAILNYIDYRRISEGPDLNPNAFLFRSQKGSGFSGNTMQQLVKKLFTKSGLPDTTSSHSGRRTFATRLINSGVGLKNLSTLMGHATVNQSAEYADSNPMILERIVKSVL</sequence>
<comment type="caution">
    <text evidence="4">The sequence shown here is derived from an EMBL/GenBank/DDBJ whole genome shotgun (WGS) entry which is preliminary data.</text>
</comment>
<accession>A0A917C6U4</accession>
<dbReference type="InterPro" id="IPR013762">
    <property type="entry name" value="Integrase-like_cat_sf"/>
</dbReference>
<keyword evidence="5" id="KW-1185">Reference proteome</keyword>
<protein>
    <recommendedName>
        <fullName evidence="3">Tyr recombinase domain-containing protein</fullName>
    </recommendedName>
</protein>
<dbReference type="GO" id="GO:0015074">
    <property type="term" value="P:DNA integration"/>
    <property type="evidence" value="ECO:0007669"/>
    <property type="project" value="UniProtKB-KW"/>
</dbReference>
<proteinExistence type="predicted"/>
<dbReference type="SUPFAM" id="SSF56349">
    <property type="entry name" value="DNA breaking-rejoining enzymes"/>
    <property type="match status" value="1"/>
</dbReference>